<dbReference type="AlphaFoldDB" id="A0A9N9IA44"/>
<evidence type="ECO:0000313" key="1">
    <source>
        <dbReference type="EMBL" id="CAG8725822.1"/>
    </source>
</evidence>
<proteinExistence type="predicted"/>
<feature type="non-terminal residue" evidence="1">
    <location>
        <position position="59"/>
    </location>
</feature>
<protein>
    <submittedName>
        <fullName evidence="1">9242_t:CDS:1</fullName>
    </submittedName>
</protein>
<comment type="caution">
    <text evidence="1">The sequence shown here is derived from an EMBL/GenBank/DDBJ whole genome shotgun (WGS) entry which is preliminary data.</text>
</comment>
<feature type="non-terminal residue" evidence="1">
    <location>
        <position position="1"/>
    </location>
</feature>
<reference evidence="1" key="1">
    <citation type="submission" date="2021-06" db="EMBL/GenBank/DDBJ databases">
        <authorList>
            <person name="Kallberg Y."/>
            <person name="Tangrot J."/>
            <person name="Rosling A."/>
        </authorList>
    </citation>
    <scope>NUCLEOTIDE SEQUENCE</scope>
    <source>
        <strain evidence="1">FL130A</strain>
    </source>
</reference>
<name>A0A9N9IA44_9GLOM</name>
<keyword evidence="2" id="KW-1185">Reference proteome</keyword>
<gene>
    <name evidence="1" type="ORF">ALEPTO_LOCUS12431</name>
</gene>
<sequence>MRNGGIVRRLKSHLSSRRRFPSGVFMTFRTRCLHIKKRLPTKEQQLQTQDETLVKYKPS</sequence>
<evidence type="ECO:0000313" key="2">
    <source>
        <dbReference type="Proteomes" id="UP000789508"/>
    </source>
</evidence>
<organism evidence="1 2">
    <name type="scientific">Ambispora leptoticha</name>
    <dbReference type="NCBI Taxonomy" id="144679"/>
    <lineage>
        <taxon>Eukaryota</taxon>
        <taxon>Fungi</taxon>
        <taxon>Fungi incertae sedis</taxon>
        <taxon>Mucoromycota</taxon>
        <taxon>Glomeromycotina</taxon>
        <taxon>Glomeromycetes</taxon>
        <taxon>Archaeosporales</taxon>
        <taxon>Ambisporaceae</taxon>
        <taxon>Ambispora</taxon>
    </lineage>
</organism>
<dbReference type="Proteomes" id="UP000789508">
    <property type="component" value="Unassembled WGS sequence"/>
</dbReference>
<dbReference type="EMBL" id="CAJVPS010028207">
    <property type="protein sequence ID" value="CAG8725822.1"/>
    <property type="molecule type" value="Genomic_DNA"/>
</dbReference>
<accession>A0A9N9IA44</accession>